<name>A0A3D0KJ02_9GAMM</name>
<organism evidence="2">
    <name type="scientific">Halomonas campaniensis</name>
    <dbReference type="NCBI Taxonomy" id="213554"/>
    <lineage>
        <taxon>Bacteria</taxon>
        <taxon>Pseudomonadati</taxon>
        <taxon>Pseudomonadota</taxon>
        <taxon>Gammaproteobacteria</taxon>
        <taxon>Oceanospirillales</taxon>
        <taxon>Halomonadaceae</taxon>
        <taxon>Halomonas</taxon>
    </lineage>
</organism>
<feature type="compositionally biased region" description="Pro residues" evidence="1">
    <location>
        <begin position="197"/>
        <end position="207"/>
    </location>
</feature>
<accession>A0A3D0KJ02</accession>
<evidence type="ECO:0000313" key="2">
    <source>
        <dbReference type="EMBL" id="HCA03498.1"/>
    </source>
</evidence>
<evidence type="ECO:0000256" key="1">
    <source>
        <dbReference type="SAM" id="MobiDB-lite"/>
    </source>
</evidence>
<protein>
    <submittedName>
        <fullName evidence="2">Uncharacterized protein</fullName>
    </submittedName>
</protein>
<feature type="compositionally biased region" description="Polar residues" evidence="1">
    <location>
        <begin position="182"/>
        <end position="194"/>
    </location>
</feature>
<reference evidence="2" key="1">
    <citation type="journal article" date="2018" name="Nat. Biotechnol.">
        <title>A standardized bacterial taxonomy based on genome phylogeny substantially revises the tree of life.</title>
        <authorList>
            <person name="Parks D.H."/>
            <person name="Chuvochina M."/>
            <person name="Waite D.W."/>
            <person name="Rinke C."/>
            <person name="Skarshewski A."/>
            <person name="Chaumeil P.A."/>
            <person name="Hugenholtz P."/>
        </authorList>
    </citation>
    <scope>NUCLEOTIDE SEQUENCE [LARGE SCALE GENOMIC DNA]</scope>
    <source>
        <strain evidence="2">UBA11284</strain>
    </source>
</reference>
<gene>
    <name evidence="2" type="ORF">DEO68_15300</name>
</gene>
<feature type="region of interest" description="Disordered" evidence="1">
    <location>
        <begin position="182"/>
        <end position="207"/>
    </location>
</feature>
<dbReference type="InterPro" id="IPR029044">
    <property type="entry name" value="Nucleotide-diphossugar_trans"/>
</dbReference>
<proteinExistence type="predicted"/>
<dbReference type="EMBL" id="DOTR01000086">
    <property type="protein sequence ID" value="HCA03498.1"/>
    <property type="molecule type" value="Genomic_DNA"/>
</dbReference>
<comment type="caution">
    <text evidence="2">The sequence shown here is derived from an EMBL/GenBank/DDBJ whole genome shotgun (WGS) entry which is preliminary data.</text>
</comment>
<dbReference type="AlphaFoldDB" id="A0A3D0KJ02"/>
<sequence length="207" mass="22974">MGTVCFIVDASVTGALLPRHLRAIRQTGFADHTLPIIVTSATADPRVPDIEQRYRAHFLVTPSQPLGARINQAAYLSQADWLLIAMQQRALTAKLWCLLYPQLDTYTLDALLIGSEPPRLSERLLQCFLGAGVAVPPYIAIRRTWLERLGGLDPELDEAALADLLQRLYACPTRLQTFSLETSGLTRDSPSRSNKPYRPPPNSHTDT</sequence>
<dbReference type="SUPFAM" id="SSF53448">
    <property type="entry name" value="Nucleotide-diphospho-sugar transferases"/>
    <property type="match status" value="1"/>
</dbReference>